<proteinExistence type="predicted"/>
<accession>A0A2H0UH10</accession>
<gene>
    <name evidence="1" type="ORF">COU15_03380</name>
</gene>
<protein>
    <recommendedName>
        <fullName evidence="3">Ig-like domain-containing protein</fullName>
    </recommendedName>
</protein>
<dbReference type="Proteomes" id="UP000229315">
    <property type="component" value="Unassembled WGS sequence"/>
</dbReference>
<dbReference type="EMBL" id="PFBH01000021">
    <property type="protein sequence ID" value="PIR84966.1"/>
    <property type="molecule type" value="Genomic_DNA"/>
</dbReference>
<reference evidence="2" key="1">
    <citation type="submission" date="2017-09" db="EMBL/GenBank/DDBJ databases">
        <title>Depth-based differentiation of microbial function through sediment-hosted aquifers and enrichment of novel symbionts in the deep terrestrial subsurface.</title>
        <authorList>
            <person name="Probst A.J."/>
            <person name="Ladd B."/>
            <person name="Jarett J.K."/>
            <person name="Geller-Mcgrath D.E."/>
            <person name="Sieber C.M.K."/>
            <person name="Emerson J.B."/>
            <person name="Anantharaman K."/>
            <person name="Thomas B.C."/>
            <person name="Malmstrom R."/>
            <person name="Stieglmeier M."/>
            <person name="Klingl A."/>
            <person name="Woyke T."/>
            <person name="Ryan C.M."/>
            <person name="Banfield J.F."/>
        </authorList>
    </citation>
    <scope>NUCLEOTIDE SEQUENCE [LARGE SCALE GENOMIC DNA]</scope>
</reference>
<name>A0A2H0UH10_9BACT</name>
<evidence type="ECO:0008006" key="3">
    <source>
        <dbReference type="Google" id="ProtNLM"/>
    </source>
</evidence>
<evidence type="ECO:0000313" key="2">
    <source>
        <dbReference type="Proteomes" id="UP000229315"/>
    </source>
</evidence>
<organism evidence="1 2">
    <name type="scientific">Candidatus Kaiserbacteria bacterium CG10_big_fil_rev_8_21_14_0_10_45_20</name>
    <dbReference type="NCBI Taxonomy" id="1974607"/>
    <lineage>
        <taxon>Bacteria</taxon>
        <taxon>Candidatus Kaiseribacteriota</taxon>
    </lineage>
</organism>
<feature type="non-terminal residue" evidence="1">
    <location>
        <position position="271"/>
    </location>
</feature>
<comment type="caution">
    <text evidence="1">The sequence shown here is derived from an EMBL/GenBank/DDBJ whole genome shotgun (WGS) entry which is preliminary data.</text>
</comment>
<dbReference type="AlphaFoldDB" id="A0A2H0UH10"/>
<dbReference type="InterPro" id="IPR036179">
    <property type="entry name" value="Ig-like_dom_sf"/>
</dbReference>
<sequence>MKSILTIFNQEKALSKIALALGGVVTAVMFGLFVFPNVADALVGGSGPCCGEWNDWIIWNPEPVINPWGGGGFGGGGGGGGGTPTPVAPSCVSFTSSPSSINEGDSATLSWLVAGNPTSISISPSVGTVSTFNGSTTVSPTVTTTYTMTVSNSVGSATCQTTVSVNPPTTPAPTCVLTANPSVIVKGNTSTLSWQVTNASSATLTGFGNLSLSSANASGTKTVSPSSTSSYTLSVLGTNGNTITCTAGVLVTLPPAPVCTLTADKLVLEQG</sequence>
<dbReference type="SUPFAM" id="SSF48726">
    <property type="entry name" value="Immunoglobulin"/>
    <property type="match status" value="1"/>
</dbReference>
<evidence type="ECO:0000313" key="1">
    <source>
        <dbReference type="EMBL" id="PIR84966.1"/>
    </source>
</evidence>